<dbReference type="InterPro" id="IPR015424">
    <property type="entry name" value="PyrdxlP-dep_Trfase"/>
</dbReference>
<dbReference type="InterPro" id="IPR000653">
    <property type="entry name" value="DegT/StrS_aminotransferase"/>
</dbReference>
<name>K5D7I2_RHOBT</name>
<proteinExistence type="inferred from homology"/>
<feature type="modified residue" description="N6-(pyridoxal phosphate)lysine" evidence="4">
    <location>
        <position position="188"/>
    </location>
</feature>
<dbReference type="PIRSF" id="PIRSF000390">
    <property type="entry name" value="PLP_StrS"/>
    <property type="match status" value="1"/>
</dbReference>
<evidence type="ECO:0000256" key="4">
    <source>
        <dbReference type="PIRSR" id="PIRSR000390-2"/>
    </source>
</evidence>
<evidence type="ECO:0000256" key="6">
    <source>
        <dbReference type="SAM" id="MobiDB-lite"/>
    </source>
</evidence>
<evidence type="ECO:0000256" key="2">
    <source>
        <dbReference type="ARBA" id="ARBA00037999"/>
    </source>
</evidence>
<evidence type="ECO:0000313" key="7">
    <source>
        <dbReference type="EMBL" id="EKJ98738.1"/>
    </source>
</evidence>
<dbReference type="Gene3D" id="3.40.640.10">
    <property type="entry name" value="Type I PLP-dependent aspartate aminotransferase-like (Major domain)"/>
    <property type="match status" value="1"/>
</dbReference>
<dbReference type="GO" id="GO:0008483">
    <property type="term" value="F:transaminase activity"/>
    <property type="evidence" value="ECO:0007669"/>
    <property type="project" value="TreeGrafter"/>
</dbReference>
<dbReference type="CDD" id="cd00616">
    <property type="entry name" value="AHBA_syn"/>
    <property type="match status" value="1"/>
</dbReference>
<evidence type="ECO:0000313" key="8">
    <source>
        <dbReference type="Proteomes" id="UP000007993"/>
    </source>
</evidence>
<reference evidence="7 8" key="1">
    <citation type="journal article" date="2013" name="Mar. Genomics">
        <title>Expression of sulfatases in Rhodopirellula baltica and the diversity of sulfatases in the genus Rhodopirellula.</title>
        <authorList>
            <person name="Wegner C.E."/>
            <person name="Richter-Heitmann T."/>
            <person name="Klindworth A."/>
            <person name="Klockow C."/>
            <person name="Richter M."/>
            <person name="Achstetter T."/>
            <person name="Glockner F.O."/>
            <person name="Harder J."/>
        </authorList>
    </citation>
    <scope>NUCLEOTIDE SEQUENCE [LARGE SCALE GENOMIC DNA]</scope>
    <source>
        <strain evidence="7 8">SH28</strain>
    </source>
</reference>
<keyword evidence="1 4" id="KW-0663">Pyridoxal phosphate</keyword>
<protein>
    <submittedName>
        <fullName evidence="7">Nucleotide sugar transaminase</fullName>
    </submittedName>
</protein>
<evidence type="ECO:0000256" key="1">
    <source>
        <dbReference type="ARBA" id="ARBA00022898"/>
    </source>
</evidence>
<dbReference type="GO" id="GO:0030170">
    <property type="term" value="F:pyridoxal phosphate binding"/>
    <property type="evidence" value="ECO:0007669"/>
    <property type="project" value="TreeGrafter"/>
</dbReference>
<dbReference type="PANTHER" id="PTHR30244">
    <property type="entry name" value="TRANSAMINASE"/>
    <property type="match status" value="1"/>
</dbReference>
<dbReference type="InterPro" id="IPR015421">
    <property type="entry name" value="PyrdxlP-dep_Trfase_major"/>
</dbReference>
<feature type="active site" description="Proton acceptor" evidence="3">
    <location>
        <position position="188"/>
    </location>
</feature>
<evidence type="ECO:0000256" key="3">
    <source>
        <dbReference type="PIRSR" id="PIRSR000390-1"/>
    </source>
</evidence>
<evidence type="ECO:0000256" key="5">
    <source>
        <dbReference type="RuleBase" id="RU004508"/>
    </source>
</evidence>
<comment type="caution">
    <text evidence="7">The sequence shown here is derived from an EMBL/GenBank/DDBJ whole genome shotgun (WGS) entry which is preliminary data.</text>
</comment>
<dbReference type="SUPFAM" id="SSF53383">
    <property type="entry name" value="PLP-dependent transferases"/>
    <property type="match status" value="1"/>
</dbReference>
<sequence>MNSQSPSPLHVGRPNIGNREAFLERVNEMLDSKWFSNDGPFVREFEAAVATFLGVKHCIAVCNATIGLGIAAQALKLTGEVILPSYTFIASAHALQLQGITPIFADIDPCTHNLDPAKLEKLITRKTSAILGVHLWGRPCNVEEIATIAARHNIPAMYDAAHAFGCSYRGTRVGGNGACEVFSFHATKFLNSFEGGAITTNDDALADRMRLLRNFGFSGLDTVTALGTNAKMPEVCAAMGITSLEAISDLIEINKQNYHAYDTAMSSLHGCSLVEYDKTQDNNYQYIVAELCPSYFDRDKTIAKLHSKNIYARKYFWPGCHRMEPYKSTCPDAAQRLSHTELISERVIVLPTGQATTNADIDRVCQILKSCQRRTTLSQQTDTAQLQHPQTTLAKRDT</sequence>
<accession>K5D7I2</accession>
<feature type="region of interest" description="Disordered" evidence="6">
    <location>
        <begin position="378"/>
        <end position="398"/>
    </location>
</feature>
<dbReference type="Pfam" id="PF01041">
    <property type="entry name" value="DegT_DnrJ_EryC1"/>
    <property type="match status" value="1"/>
</dbReference>
<dbReference type="GO" id="GO:0000271">
    <property type="term" value="P:polysaccharide biosynthetic process"/>
    <property type="evidence" value="ECO:0007669"/>
    <property type="project" value="TreeGrafter"/>
</dbReference>
<dbReference type="PATRIC" id="fig|993517.3.peg.6455"/>
<dbReference type="Proteomes" id="UP000007993">
    <property type="component" value="Unassembled WGS sequence"/>
</dbReference>
<dbReference type="EMBL" id="AMCW01000170">
    <property type="protein sequence ID" value="EKJ98738.1"/>
    <property type="molecule type" value="Genomic_DNA"/>
</dbReference>
<gene>
    <name evidence="7" type="ORF">RBSH_05961</name>
</gene>
<dbReference type="AlphaFoldDB" id="K5D7I2"/>
<organism evidence="7 8">
    <name type="scientific">Rhodopirellula baltica SH28</name>
    <dbReference type="NCBI Taxonomy" id="993517"/>
    <lineage>
        <taxon>Bacteria</taxon>
        <taxon>Pseudomonadati</taxon>
        <taxon>Planctomycetota</taxon>
        <taxon>Planctomycetia</taxon>
        <taxon>Pirellulales</taxon>
        <taxon>Pirellulaceae</taxon>
        <taxon>Rhodopirellula</taxon>
    </lineage>
</organism>
<dbReference type="RefSeq" id="WP_007335283.1">
    <property type="nucleotide sequence ID" value="NZ_AMCW01000170.1"/>
</dbReference>
<comment type="similarity">
    <text evidence="2 5">Belongs to the DegT/DnrJ/EryC1 family.</text>
</comment>
<dbReference type="PANTHER" id="PTHR30244:SF9">
    <property type="entry name" value="PROTEIN RV3402C"/>
    <property type="match status" value="1"/>
</dbReference>